<dbReference type="AlphaFoldDB" id="A0AA39TSC2"/>
<evidence type="ECO:0008006" key="3">
    <source>
        <dbReference type="Google" id="ProtNLM"/>
    </source>
</evidence>
<dbReference type="EMBL" id="JAUEPR010000067">
    <property type="protein sequence ID" value="KAK0468732.1"/>
    <property type="molecule type" value="Genomic_DNA"/>
</dbReference>
<organism evidence="1 2">
    <name type="scientific">Armillaria novae-zelandiae</name>
    <dbReference type="NCBI Taxonomy" id="153914"/>
    <lineage>
        <taxon>Eukaryota</taxon>
        <taxon>Fungi</taxon>
        <taxon>Dikarya</taxon>
        <taxon>Basidiomycota</taxon>
        <taxon>Agaricomycotina</taxon>
        <taxon>Agaricomycetes</taxon>
        <taxon>Agaricomycetidae</taxon>
        <taxon>Agaricales</taxon>
        <taxon>Marasmiineae</taxon>
        <taxon>Physalacriaceae</taxon>
        <taxon>Armillaria</taxon>
    </lineage>
</organism>
<gene>
    <name evidence="1" type="ORF">IW261DRAFT_1517575</name>
</gene>
<name>A0AA39TSC2_9AGAR</name>
<sequence>MPQGITLCDHCDHALGAQALSFPLDINTYLRSGAQISESDADLCSNAIVGWQNDIHKYDAEISRMKSTIEKLQGIRQSLSDCIQTSEVLLAPLRRVPRDVPQDIFERICVSVSYNPFPKHDDMSLISTTPFCLSSVCFYWRSICLSSPQLWTSIFAGADREIIPPHFKNISA</sequence>
<evidence type="ECO:0000313" key="2">
    <source>
        <dbReference type="Proteomes" id="UP001175227"/>
    </source>
</evidence>
<keyword evidence="2" id="KW-1185">Reference proteome</keyword>
<comment type="caution">
    <text evidence="1">The sequence shown here is derived from an EMBL/GenBank/DDBJ whole genome shotgun (WGS) entry which is preliminary data.</text>
</comment>
<proteinExistence type="predicted"/>
<evidence type="ECO:0000313" key="1">
    <source>
        <dbReference type="EMBL" id="KAK0468732.1"/>
    </source>
</evidence>
<accession>A0AA39TSC2</accession>
<protein>
    <recommendedName>
        <fullName evidence="3">F-box domain-containing protein</fullName>
    </recommendedName>
</protein>
<dbReference type="Proteomes" id="UP001175227">
    <property type="component" value="Unassembled WGS sequence"/>
</dbReference>
<reference evidence="1" key="1">
    <citation type="submission" date="2023-06" db="EMBL/GenBank/DDBJ databases">
        <authorList>
            <consortium name="Lawrence Berkeley National Laboratory"/>
            <person name="Ahrendt S."/>
            <person name="Sahu N."/>
            <person name="Indic B."/>
            <person name="Wong-Bajracharya J."/>
            <person name="Merenyi Z."/>
            <person name="Ke H.-M."/>
            <person name="Monk M."/>
            <person name="Kocsube S."/>
            <person name="Drula E."/>
            <person name="Lipzen A."/>
            <person name="Balint B."/>
            <person name="Henrissat B."/>
            <person name="Andreopoulos B."/>
            <person name="Martin F.M."/>
            <person name="Harder C.B."/>
            <person name="Rigling D."/>
            <person name="Ford K.L."/>
            <person name="Foster G.D."/>
            <person name="Pangilinan J."/>
            <person name="Papanicolaou A."/>
            <person name="Barry K."/>
            <person name="LaButti K."/>
            <person name="Viragh M."/>
            <person name="Koriabine M."/>
            <person name="Yan M."/>
            <person name="Riley R."/>
            <person name="Champramary S."/>
            <person name="Plett K.L."/>
            <person name="Tsai I.J."/>
            <person name="Slot J."/>
            <person name="Sipos G."/>
            <person name="Plett J."/>
            <person name="Nagy L.G."/>
            <person name="Grigoriev I.V."/>
        </authorList>
    </citation>
    <scope>NUCLEOTIDE SEQUENCE</scope>
    <source>
        <strain evidence="1">ICMP 16352</strain>
    </source>
</reference>